<protein>
    <recommendedName>
        <fullName evidence="3">Glutathione S-transferase</fullName>
        <ecNumber evidence="3">2.5.1.18</ecNumber>
    </recommendedName>
</protein>
<sequence length="192" mass="22227">MAGIKLLDSWASPAAMKVRIALAEKGIEYESMEEDLPHKSPLLLEMNPVHKRIPVLIHNDVQERTRARFWVHLIDKKIYSLIRRLVWSPSSDNKKAAAEDLIEFFKVIEGELGDKPYFGGEGFGFVDVALVPFYGYFHTYETFGNFRFARECPKLVEWGKRCLQKESVSKNLPDPYKAYEFVVENRKKLGIE</sequence>
<dbReference type="InterPro" id="IPR004045">
    <property type="entry name" value="Glutathione_S-Trfase_N"/>
</dbReference>
<dbReference type="InterPro" id="IPR045074">
    <property type="entry name" value="GST_C_Tau"/>
</dbReference>
<dbReference type="CDD" id="cd03185">
    <property type="entry name" value="GST_C_Tau"/>
    <property type="match status" value="1"/>
</dbReference>
<dbReference type="SUPFAM" id="SSF52833">
    <property type="entry name" value="Thioredoxin-like"/>
    <property type="match status" value="1"/>
</dbReference>
<accession>A0AAD6RT41</accession>
<dbReference type="InterPro" id="IPR045073">
    <property type="entry name" value="Omega/Tau-like"/>
</dbReference>
<dbReference type="PANTHER" id="PTHR11260">
    <property type="entry name" value="GLUTATHIONE S-TRANSFERASE, GST, SUPERFAMILY, GST DOMAIN CONTAINING"/>
    <property type="match status" value="1"/>
</dbReference>
<comment type="caution">
    <text evidence="6">The sequence shown here is derived from an EMBL/GenBank/DDBJ whole genome shotgun (WGS) entry which is preliminary data.</text>
</comment>
<dbReference type="PROSITE" id="PS50405">
    <property type="entry name" value="GST_CTER"/>
    <property type="match status" value="1"/>
</dbReference>
<feature type="domain" description="GST C-terminal" evidence="5">
    <location>
        <begin position="60"/>
        <end position="189"/>
    </location>
</feature>
<evidence type="ECO:0000313" key="7">
    <source>
        <dbReference type="Proteomes" id="UP001164929"/>
    </source>
</evidence>
<evidence type="ECO:0000256" key="2">
    <source>
        <dbReference type="ARBA" id="ARBA00047960"/>
    </source>
</evidence>
<dbReference type="EC" id="2.5.1.18" evidence="3"/>
<dbReference type="GO" id="GO:0005829">
    <property type="term" value="C:cytosol"/>
    <property type="evidence" value="ECO:0007669"/>
    <property type="project" value="UniProtKB-SubCell"/>
</dbReference>
<proteinExistence type="inferred from homology"/>
<dbReference type="InterPro" id="IPR010987">
    <property type="entry name" value="Glutathione-S-Trfase_C-like"/>
</dbReference>
<evidence type="ECO:0000313" key="6">
    <source>
        <dbReference type="EMBL" id="KAJ7014641.1"/>
    </source>
</evidence>
<dbReference type="InterPro" id="IPR036249">
    <property type="entry name" value="Thioredoxin-like_sf"/>
</dbReference>
<comment type="catalytic activity">
    <reaction evidence="2 3">
        <text>RX + glutathione = an S-substituted glutathione + a halide anion + H(+)</text>
        <dbReference type="Rhea" id="RHEA:16437"/>
        <dbReference type="ChEBI" id="CHEBI:15378"/>
        <dbReference type="ChEBI" id="CHEBI:16042"/>
        <dbReference type="ChEBI" id="CHEBI:17792"/>
        <dbReference type="ChEBI" id="CHEBI:57925"/>
        <dbReference type="ChEBI" id="CHEBI:90779"/>
        <dbReference type="EC" id="2.5.1.18"/>
    </reaction>
</comment>
<comment type="similarity">
    <text evidence="3">Belongs to the GST superfamily.</text>
</comment>
<evidence type="ECO:0000259" key="4">
    <source>
        <dbReference type="PROSITE" id="PS50404"/>
    </source>
</evidence>
<dbReference type="AlphaFoldDB" id="A0AAD6RT41"/>
<keyword evidence="3" id="KW-0963">Cytoplasm</keyword>
<reference evidence="6 7" key="1">
    <citation type="journal article" date="2023" name="Mol. Ecol. Resour.">
        <title>Chromosome-level genome assembly of a triploid poplar Populus alba 'Berolinensis'.</title>
        <authorList>
            <person name="Chen S."/>
            <person name="Yu Y."/>
            <person name="Wang X."/>
            <person name="Wang S."/>
            <person name="Zhang T."/>
            <person name="Zhou Y."/>
            <person name="He R."/>
            <person name="Meng N."/>
            <person name="Wang Y."/>
            <person name="Liu W."/>
            <person name="Liu Z."/>
            <person name="Liu J."/>
            <person name="Guo Q."/>
            <person name="Huang H."/>
            <person name="Sederoff R.R."/>
            <person name="Wang G."/>
            <person name="Qu G."/>
            <person name="Chen S."/>
        </authorList>
    </citation>
    <scope>NUCLEOTIDE SEQUENCE [LARGE SCALE GENOMIC DNA]</scope>
    <source>
        <strain evidence="6">SC-2020</strain>
    </source>
</reference>
<comment type="function">
    <text evidence="3">Is involved in the conjugation of reduced glutathione to a wide number of exogenous and endogenous hydrophobic electrophiles.</text>
</comment>
<dbReference type="PANTHER" id="PTHR11260:SF773">
    <property type="entry name" value="GLUTATHIONE S-TRANSFERASE U26"/>
    <property type="match status" value="1"/>
</dbReference>
<keyword evidence="1 3" id="KW-0808">Transferase</keyword>
<organism evidence="6 7">
    <name type="scientific">Populus alba x Populus x berolinensis</name>
    <dbReference type="NCBI Taxonomy" id="444605"/>
    <lineage>
        <taxon>Eukaryota</taxon>
        <taxon>Viridiplantae</taxon>
        <taxon>Streptophyta</taxon>
        <taxon>Embryophyta</taxon>
        <taxon>Tracheophyta</taxon>
        <taxon>Spermatophyta</taxon>
        <taxon>Magnoliopsida</taxon>
        <taxon>eudicotyledons</taxon>
        <taxon>Gunneridae</taxon>
        <taxon>Pentapetalae</taxon>
        <taxon>rosids</taxon>
        <taxon>fabids</taxon>
        <taxon>Malpighiales</taxon>
        <taxon>Salicaceae</taxon>
        <taxon>Saliceae</taxon>
        <taxon>Populus</taxon>
    </lineage>
</organism>
<evidence type="ECO:0000259" key="5">
    <source>
        <dbReference type="PROSITE" id="PS50405"/>
    </source>
</evidence>
<dbReference type="Gene3D" id="1.20.1050.10">
    <property type="match status" value="1"/>
</dbReference>
<dbReference type="Pfam" id="PF02798">
    <property type="entry name" value="GST_N"/>
    <property type="match status" value="1"/>
</dbReference>
<dbReference type="Gene3D" id="3.40.30.10">
    <property type="entry name" value="Glutaredoxin"/>
    <property type="match status" value="1"/>
</dbReference>
<dbReference type="SUPFAM" id="SSF47616">
    <property type="entry name" value="GST C-terminal domain-like"/>
    <property type="match status" value="1"/>
</dbReference>
<dbReference type="Pfam" id="PF13410">
    <property type="entry name" value="GST_C_2"/>
    <property type="match status" value="1"/>
</dbReference>
<comment type="subcellular location">
    <subcellularLocation>
        <location evidence="3">Cytoplasm</location>
        <location evidence="3">Cytosol</location>
    </subcellularLocation>
</comment>
<feature type="domain" description="GST N-terminal" evidence="4">
    <location>
        <begin position="2"/>
        <end position="82"/>
    </location>
</feature>
<dbReference type="EMBL" id="JAQIZT010000001">
    <property type="protein sequence ID" value="KAJ7014641.1"/>
    <property type="molecule type" value="Genomic_DNA"/>
</dbReference>
<name>A0AAD6RT41_9ROSI</name>
<dbReference type="Proteomes" id="UP001164929">
    <property type="component" value="Chromosome 1"/>
</dbReference>
<dbReference type="PROSITE" id="PS50404">
    <property type="entry name" value="GST_NTER"/>
    <property type="match status" value="1"/>
</dbReference>
<keyword evidence="7" id="KW-1185">Reference proteome</keyword>
<dbReference type="GO" id="GO:0006749">
    <property type="term" value="P:glutathione metabolic process"/>
    <property type="evidence" value="ECO:0007669"/>
    <property type="project" value="InterPro"/>
</dbReference>
<evidence type="ECO:0000256" key="3">
    <source>
        <dbReference type="RuleBase" id="RU369102"/>
    </source>
</evidence>
<evidence type="ECO:0000256" key="1">
    <source>
        <dbReference type="ARBA" id="ARBA00022679"/>
    </source>
</evidence>
<dbReference type="InterPro" id="IPR036282">
    <property type="entry name" value="Glutathione-S-Trfase_C_sf"/>
</dbReference>
<gene>
    <name evidence="6" type="ORF">NC653_004068</name>
</gene>
<dbReference type="FunFam" id="1.20.1050.10:FF:000018">
    <property type="entry name" value="Glutathione S-transferase U20"/>
    <property type="match status" value="1"/>
</dbReference>
<dbReference type="GO" id="GO:0004364">
    <property type="term" value="F:glutathione transferase activity"/>
    <property type="evidence" value="ECO:0007669"/>
    <property type="project" value="UniProtKB-UniRule"/>
</dbReference>